<dbReference type="Pfam" id="PF00069">
    <property type="entry name" value="Pkinase"/>
    <property type="match status" value="1"/>
</dbReference>
<dbReference type="GO" id="GO:0004674">
    <property type="term" value="F:protein serine/threonine kinase activity"/>
    <property type="evidence" value="ECO:0007669"/>
    <property type="project" value="UniProtKB-KW"/>
</dbReference>
<dbReference type="SUPFAM" id="SSF56112">
    <property type="entry name" value="Protein kinase-like (PK-like)"/>
    <property type="match status" value="1"/>
</dbReference>
<sequence length="787" mass="89642">MKNDKLSEYAFESFHNALELAPKDRVEYISAALLNNETIKKQLIDMLNKHERADEFLKVPPELDAENITLTGVGDKKIGNKYRVLKVIGSGGMGTVYLAERVDNIYARPVALKLIRGVDHNPEQINRFERERKILSKLDHPNIAKLLDGGTSKEGFPYYVMEFIKGRYITDYCQSLRLTIRQRIELFLSVCSGVVLAHRNLIIHRDLKPSNILVNSNGQPKLLDFGIAKDLAEKDLTVTALPLTPHYASPEQVRQEQLTTETDIYSLGVILYELLTGVSPYDSVRSLELLQQISDSTPKLMSQMVGQSNKKLSRLLTGDLDTIVMKAIQKEPERRYASVQEFADDLRRYLNSEPVIARKDSVWYRVSRLYKRNKILTSVIIVSLVTLISVGAFLQFKIINESHLVAIERDKFKHTQEYLLGILQISRNRMPKEYRGMARGLLEHAIKNATEGLNSEPGVKSEIMNTLGVAYMHLGDYKLSAEMLRPALALRQQNFPQNSLEVAESKYELARLSVGLGNYQQANELYMSALEIYQSSFEQEYSLIANIYSLLGWLRWSQGQYEQAINFQQKSLDIRLKLPGLQYHYSVAENYLGLGNAYAGKKNFERALDYHQKALDIFNGNVDDLDISSGWYFLSMANTYVQKKEPLKAIEYFEKNLDVFVPNFGEDNVILHESYAGMGEAYLQYGKNNLALYYGKKARDICLKNLGESHPGLVSPYLTLAAVHASQGESWLALGYFTQAHTIARKSFGTEHFRTREIANHINRLKIQIPVIEETHTELSPLTKKTH</sequence>
<evidence type="ECO:0000256" key="7">
    <source>
        <dbReference type="SAM" id="Phobius"/>
    </source>
</evidence>
<evidence type="ECO:0000259" key="8">
    <source>
        <dbReference type="PROSITE" id="PS50011"/>
    </source>
</evidence>
<feature type="repeat" description="TPR" evidence="5">
    <location>
        <begin position="461"/>
        <end position="494"/>
    </location>
</feature>
<dbReference type="InterPro" id="IPR011009">
    <property type="entry name" value="Kinase-like_dom_sf"/>
</dbReference>
<evidence type="ECO:0000256" key="5">
    <source>
        <dbReference type="PROSITE-ProRule" id="PRU00339"/>
    </source>
</evidence>
<dbReference type="PANTHER" id="PTHR43289:SF34">
    <property type="entry name" value="SERINE_THREONINE-PROTEIN KINASE YBDM-RELATED"/>
    <property type="match status" value="1"/>
</dbReference>
<accession>A0A545UCG5</accession>
<dbReference type="SUPFAM" id="SSF48452">
    <property type="entry name" value="TPR-like"/>
    <property type="match status" value="2"/>
</dbReference>
<dbReference type="GO" id="GO:0005524">
    <property type="term" value="F:ATP binding"/>
    <property type="evidence" value="ECO:0007669"/>
    <property type="project" value="UniProtKB-UniRule"/>
</dbReference>
<feature type="domain" description="Protein kinase" evidence="8">
    <location>
        <begin position="82"/>
        <end position="350"/>
    </location>
</feature>
<feature type="repeat" description="TPR" evidence="5">
    <location>
        <begin position="503"/>
        <end position="536"/>
    </location>
</feature>
<keyword evidence="7" id="KW-1133">Transmembrane helix</keyword>
<comment type="caution">
    <text evidence="9">The sequence shown here is derived from an EMBL/GenBank/DDBJ whole genome shotgun (WGS) entry which is preliminary data.</text>
</comment>
<evidence type="ECO:0000313" key="10">
    <source>
        <dbReference type="Proteomes" id="UP000315439"/>
    </source>
</evidence>
<dbReference type="OrthoDB" id="9801841at2"/>
<dbReference type="InterPro" id="IPR017441">
    <property type="entry name" value="Protein_kinase_ATP_BS"/>
</dbReference>
<keyword evidence="10" id="KW-1185">Reference proteome</keyword>
<dbReference type="Pfam" id="PF13424">
    <property type="entry name" value="TPR_12"/>
    <property type="match status" value="2"/>
</dbReference>
<dbReference type="Pfam" id="PF13181">
    <property type="entry name" value="TPR_8"/>
    <property type="match status" value="1"/>
</dbReference>
<dbReference type="RefSeq" id="WP_142932121.1">
    <property type="nucleotide sequence ID" value="NZ_ML660165.1"/>
</dbReference>
<dbReference type="PROSITE" id="PS00108">
    <property type="entry name" value="PROTEIN_KINASE_ST"/>
    <property type="match status" value="1"/>
</dbReference>
<dbReference type="InterPro" id="IPR008271">
    <property type="entry name" value="Ser/Thr_kinase_AS"/>
</dbReference>
<organism evidence="9 10">
    <name type="scientific">Aliikangiella coralliicola</name>
    <dbReference type="NCBI Taxonomy" id="2592383"/>
    <lineage>
        <taxon>Bacteria</taxon>
        <taxon>Pseudomonadati</taxon>
        <taxon>Pseudomonadota</taxon>
        <taxon>Gammaproteobacteria</taxon>
        <taxon>Oceanospirillales</taxon>
        <taxon>Pleioneaceae</taxon>
        <taxon>Aliikangiella</taxon>
    </lineage>
</organism>
<feature type="binding site" evidence="6">
    <location>
        <position position="113"/>
    </location>
    <ligand>
        <name>ATP</name>
        <dbReference type="ChEBI" id="CHEBI:30616"/>
    </ligand>
</feature>
<protein>
    <submittedName>
        <fullName evidence="9">Serine/threonine protein kinase</fullName>
    </submittedName>
</protein>
<dbReference type="EMBL" id="VIKS01000009">
    <property type="protein sequence ID" value="TQV87113.1"/>
    <property type="molecule type" value="Genomic_DNA"/>
</dbReference>
<evidence type="ECO:0000256" key="4">
    <source>
        <dbReference type="ARBA" id="ARBA00022840"/>
    </source>
</evidence>
<evidence type="ECO:0000256" key="6">
    <source>
        <dbReference type="PROSITE-ProRule" id="PRU10141"/>
    </source>
</evidence>
<keyword evidence="5" id="KW-0802">TPR repeat</keyword>
<keyword evidence="3 9" id="KW-0418">Kinase</keyword>
<keyword evidence="9" id="KW-0723">Serine/threonine-protein kinase</keyword>
<dbReference type="AlphaFoldDB" id="A0A545UCG5"/>
<proteinExistence type="predicted"/>
<evidence type="ECO:0000256" key="2">
    <source>
        <dbReference type="ARBA" id="ARBA00022741"/>
    </source>
</evidence>
<dbReference type="InterPro" id="IPR011990">
    <property type="entry name" value="TPR-like_helical_dom_sf"/>
</dbReference>
<dbReference type="SMART" id="SM00220">
    <property type="entry name" value="S_TKc"/>
    <property type="match status" value="1"/>
</dbReference>
<dbReference type="Gene3D" id="3.30.200.20">
    <property type="entry name" value="Phosphorylase Kinase, domain 1"/>
    <property type="match status" value="1"/>
</dbReference>
<dbReference type="CDD" id="cd14014">
    <property type="entry name" value="STKc_PknB_like"/>
    <property type="match status" value="1"/>
</dbReference>
<keyword evidence="4 6" id="KW-0067">ATP-binding</keyword>
<keyword evidence="2 6" id="KW-0547">Nucleotide-binding</keyword>
<dbReference type="PROSITE" id="PS50011">
    <property type="entry name" value="PROTEIN_KINASE_DOM"/>
    <property type="match status" value="1"/>
</dbReference>
<keyword evidence="7" id="KW-0472">Membrane</keyword>
<dbReference type="PROSITE" id="PS00107">
    <property type="entry name" value="PROTEIN_KINASE_ATP"/>
    <property type="match status" value="1"/>
</dbReference>
<keyword evidence="1" id="KW-0808">Transferase</keyword>
<evidence type="ECO:0000313" key="9">
    <source>
        <dbReference type="EMBL" id="TQV87113.1"/>
    </source>
</evidence>
<evidence type="ECO:0000256" key="3">
    <source>
        <dbReference type="ARBA" id="ARBA00022777"/>
    </source>
</evidence>
<dbReference type="InterPro" id="IPR000719">
    <property type="entry name" value="Prot_kinase_dom"/>
</dbReference>
<dbReference type="PROSITE" id="PS50005">
    <property type="entry name" value="TPR"/>
    <property type="match status" value="3"/>
</dbReference>
<dbReference type="Gene3D" id="1.10.510.10">
    <property type="entry name" value="Transferase(Phosphotransferase) domain 1"/>
    <property type="match status" value="1"/>
</dbReference>
<feature type="transmembrane region" description="Helical" evidence="7">
    <location>
        <begin position="375"/>
        <end position="394"/>
    </location>
</feature>
<gene>
    <name evidence="9" type="ORF">FLL46_15015</name>
</gene>
<evidence type="ECO:0000256" key="1">
    <source>
        <dbReference type="ARBA" id="ARBA00022679"/>
    </source>
</evidence>
<keyword evidence="7" id="KW-0812">Transmembrane</keyword>
<dbReference type="Proteomes" id="UP000315439">
    <property type="component" value="Unassembled WGS sequence"/>
</dbReference>
<dbReference type="Gene3D" id="1.25.40.10">
    <property type="entry name" value="Tetratricopeptide repeat domain"/>
    <property type="match status" value="2"/>
</dbReference>
<name>A0A545UCG5_9GAMM</name>
<dbReference type="PANTHER" id="PTHR43289">
    <property type="entry name" value="MITOGEN-ACTIVATED PROTEIN KINASE KINASE KINASE 20-RELATED"/>
    <property type="match status" value="1"/>
</dbReference>
<dbReference type="InterPro" id="IPR019734">
    <property type="entry name" value="TPR_rpt"/>
</dbReference>
<dbReference type="SMART" id="SM00028">
    <property type="entry name" value="TPR"/>
    <property type="match status" value="7"/>
</dbReference>
<reference evidence="9 10" key="1">
    <citation type="submission" date="2019-07" db="EMBL/GenBank/DDBJ databases">
        <title>Draft genome for Aliikangiella sp. M105.</title>
        <authorList>
            <person name="Wang G."/>
        </authorList>
    </citation>
    <scope>NUCLEOTIDE SEQUENCE [LARGE SCALE GENOMIC DNA]</scope>
    <source>
        <strain evidence="9 10">M105</strain>
    </source>
</reference>
<feature type="repeat" description="TPR" evidence="5">
    <location>
        <begin position="588"/>
        <end position="621"/>
    </location>
</feature>
<dbReference type="Pfam" id="PF13374">
    <property type="entry name" value="TPR_10"/>
    <property type="match status" value="1"/>
</dbReference>